<keyword evidence="1" id="KW-0812">Transmembrane</keyword>
<keyword evidence="3" id="KW-1185">Reference proteome</keyword>
<keyword evidence="1" id="KW-0472">Membrane</keyword>
<gene>
    <name evidence="2" type="ORF">GCM10012286_36600</name>
</gene>
<accession>A0ABQ2M2V1</accession>
<organism evidence="2 3">
    <name type="scientific">Streptomyces lasiicapitis</name>
    <dbReference type="NCBI Taxonomy" id="1923961"/>
    <lineage>
        <taxon>Bacteria</taxon>
        <taxon>Bacillati</taxon>
        <taxon>Actinomycetota</taxon>
        <taxon>Actinomycetes</taxon>
        <taxon>Kitasatosporales</taxon>
        <taxon>Streptomycetaceae</taxon>
        <taxon>Streptomyces</taxon>
    </lineage>
</organism>
<evidence type="ECO:0000313" key="3">
    <source>
        <dbReference type="Proteomes" id="UP000656881"/>
    </source>
</evidence>
<feature type="transmembrane region" description="Helical" evidence="1">
    <location>
        <begin position="129"/>
        <end position="148"/>
    </location>
</feature>
<name>A0ABQ2M2V1_9ACTN</name>
<keyword evidence="1" id="KW-1133">Transmembrane helix</keyword>
<evidence type="ECO:0000313" key="2">
    <source>
        <dbReference type="EMBL" id="GGO46213.1"/>
    </source>
</evidence>
<evidence type="ECO:0008006" key="4">
    <source>
        <dbReference type="Google" id="ProtNLM"/>
    </source>
</evidence>
<protein>
    <recommendedName>
        <fullName evidence="4">Integral membrane protein</fullName>
    </recommendedName>
</protein>
<dbReference type="Proteomes" id="UP000656881">
    <property type="component" value="Unassembled WGS sequence"/>
</dbReference>
<reference evidence="3" key="1">
    <citation type="journal article" date="2019" name="Int. J. Syst. Evol. Microbiol.">
        <title>The Global Catalogue of Microorganisms (GCM) 10K type strain sequencing project: providing services to taxonomists for standard genome sequencing and annotation.</title>
        <authorList>
            <consortium name="The Broad Institute Genomics Platform"/>
            <consortium name="The Broad Institute Genome Sequencing Center for Infectious Disease"/>
            <person name="Wu L."/>
            <person name="Ma J."/>
        </authorList>
    </citation>
    <scope>NUCLEOTIDE SEQUENCE [LARGE SCALE GENOMIC DNA]</scope>
    <source>
        <strain evidence="3">CGMCC 4.7349</strain>
    </source>
</reference>
<dbReference type="RefSeq" id="WP_189174754.1">
    <property type="nucleotide sequence ID" value="NZ_BMNG01000007.1"/>
</dbReference>
<dbReference type="EMBL" id="BMNG01000007">
    <property type="protein sequence ID" value="GGO46213.1"/>
    <property type="molecule type" value="Genomic_DNA"/>
</dbReference>
<feature type="transmembrane region" description="Helical" evidence="1">
    <location>
        <begin position="6"/>
        <end position="30"/>
    </location>
</feature>
<evidence type="ECO:0000256" key="1">
    <source>
        <dbReference type="SAM" id="Phobius"/>
    </source>
</evidence>
<comment type="caution">
    <text evidence="2">The sequence shown here is derived from an EMBL/GenBank/DDBJ whole genome shotgun (WGS) entry which is preliminary data.</text>
</comment>
<proteinExistence type="predicted"/>
<sequence>MDHFLLLVPLVLIGLIAVFGFVGYGCGTLGRIGLRQADRETWLRSCAALLCAAAAATYIWGLLGVTGAVVEAEDGGTDSAPIRSCRTPGWQEREATAGIIDYTVDYVPLRFVCETSDGGSYATDAAPGYVNPAALGFALAALGVGAAARWSRQHGPSDSA</sequence>
<feature type="transmembrane region" description="Helical" evidence="1">
    <location>
        <begin position="42"/>
        <end position="63"/>
    </location>
</feature>